<dbReference type="Proteomes" id="UP001156903">
    <property type="component" value="Unassembled WGS sequence"/>
</dbReference>
<evidence type="ECO:0000313" key="1">
    <source>
        <dbReference type="EMBL" id="GLS15087.1"/>
    </source>
</evidence>
<dbReference type="RefSeq" id="WP_284308100.1">
    <property type="nucleotide sequence ID" value="NZ_BSPB01000020.1"/>
</dbReference>
<reference evidence="2" key="1">
    <citation type="journal article" date="2019" name="Int. J. Syst. Evol. Microbiol.">
        <title>The Global Catalogue of Microorganisms (GCM) 10K type strain sequencing project: providing services to taxonomists for standard genome sequencing and annotation.</title>
        <authorList>
            <consortium name="The Broad Institute Genomics Platform"/>
            <consortium name="The Broad Institute Genome Sequencing Center for Infectious Disease"/>
            <person name="Wu L."/>
            <person name="Ma J."/>
        </authorList>
    </citation>
    <scope>NUCLEOTIDE SEQUENCE [LARGE SCALE GENOMIC DNA]</scope>
    <source>
        <strain evidence="2">NBRC 109341</strain>
    </source>
</reference>
<protein>
    <submittedName>
        <fullName evidence="1">Uncharacterized protein</fullName>
    </submittedName>
</protein>
<comment type="caution">
    <text evidence="1">The sequence shown here is derived from an EMBL/GenBank/DDBJ whole genome shotgun (WGS) entry which is preliminary data.</text>
</comment>
<sequence length="105" mass="10950">MDTTLVKHTRDGRAVEVTGGWICLAGAPEADRLVPVTEHPNRQAILAAVPDATHMAGRLPLTSAEASVARAALMAAQAAFDASPAGIAQRLRQALWDKVAAEGVE</sequence>
<name>A0ABQ6CA61_9BURK</name>
<evidence type="ECO:0000313" key="2">
    <source>
        <dbReference type="Proteomes" id="UP001156903"/>
    </source>
</evidence>
<gene>
    <name evidence="1" type="ORF">GCM10007935_25200</name>
</gene>
<accession>A0ABQ6CA61</accession>
<proteinExistence type="predicted"/>
<keyword evidence="2" id="KW-1185">Reference proteome</keyword>
<organism evidence="1 2">
    <name type="scientific">Hydrogenophaga electricum</name>
    <dbReference type="NCBI Taxonomy" id="1230953"/>
    <lineage>
        <taxon>Bacteria</taxon>
        <taxon>Pseudomonadati</taxon>
        <taxon>Pseudomonadota</taxon>
        <taxon>Betaproteobacteria</taxon>
        <taxon>Burkholderiales</taxon>
        <taxon>Comamonadaceae</taxon>
        <taxon>Hydrogenophaga</taxon>
    </lineage>
</organism>
<dbReference type="EMBL" id="BSPB01000020">
    <property type="protein sequence ID" value="GLS15087.1"/>
    <property type="molecule type" value="Genomic_DNA"/>
</dbReference>